<dbReference type="SUPFAM" id="SSF53474">
    <property type="entry name" value="alpha/beta-Hydrolases"/>
    <property type="match status" value="1"/>
</dbReference>
<name>A0A0R1XZ97_9LACO</name>
<dbReference type="InterPro" id="IPR024499">
    <property type="entry name" value="Mbeg1-like"/>
</dbReference>
<keyword evidence="2" id="KW-1185">Reference proteome</keyword>
<dbReference type="eggNOG" id="COG0400">
    <property type="taxonomic scope" value="Bacteria"/>
</dbReference>
<dbReference type="AlphaFoldDB" id="A0A0R1XZ97"/>
<evidence type="ECO:0000313" key="1">
    <source>
        <dbReference type="EMBL" id="KRM35053.1"/>
    </source>
</evidence>
<protein>
    <recommendedName>
        <fullName evidence="3">DUF2974 domain-containing protein</fullName>
    </recommendedName>
</protein>
<organism evidence="1 2">
    <name type="scientific">Agrilactobacillus composti DSM 18527 = JCM 14202</name>
    <dbReference type="NCBI Taxonomy" id="1423734"/>
    <lineage>
        <taxon>Bacteria</taxon>
        <taxon>Bacillati</taxon>
        <taxon>Bacillota</taxon>
        <taxon>Bacilli</taxon>
        <taxon>Lactobacillales</taxon>
        <taxon>Lactobacillaceae</taxon>
        <taxon>Agrilactobacillus</taxon>
    </lineage>
</organism>
<proteinExistence type="predicted"/>
<gene>
    <name evidence="1" type="ORF">FC83_GL001179</name>
</gene>
<dbReference type="Gene3D" id="3.40.50.1820">
    <property type="entry name" value="alpha/beta hydrolase"/>
    <property type="match status" value="1"/>
</dbReference>
<evidence type="ECO:0000313" key="2">
    <source>
        <dbReference type="Proteomes" id="UP000051236"/>
    </source>
</evidence>
<reference evidence="1 2" key="1">
    <citation type="journal article" date="2015" name="Genome Announc.">
        <title>Expanding the biotechnology potential of lactobacilli through comparative genomics of 213 strains and associated genera.</title>
        <authorList>
            <person name="Sun Z."/>
            <person name="Harris H.M."/>
            <person name="McCann A."/>
            <person name="Guo C."/>
            <person name="Argimon S."/>
            <person name="Zhang W."/>
            <person name="Yang X."/>
            <person name="Jeffery I.B."/>
            <person name="Cooney J.C."/>
            <person name="Kagawa T.F."/>
            <person name="Liu W."/>
            <person name="Song Y."/>
            <person name="Salvetti E."/>
            <person name="Wrobel A."/>
            <person name="Rasinkangas P."/>
            <person name="Parkhill J."/>
            <person name="Rea M.C."/>
            <person name="O'Sullivan O."/>
            <person name="Ritari J."/>
            <person name="Douillard F.P."/>
            <person name="Paul Ross R."/>
            <person name="Yang R."/>
            <person name="Briner A.E."/>
            <person name="Felis G.E."/>
            <person name="de Vos W.M."/>
            <person name="Barrangou R."/>
            <person name="Klaenhammer T.R."/>
            <person name="Caufield P.W."/>
            <person name="Cui Y."/>
            <person name="Zhang H."/>
            <person name="O'Toole P.W."/>
        </authorList>
    </citation>
    <scope>NUCLEOTIDE SEQUENCE [LARGE SCALE GENOMIC DNA]</scope>
    <source>
        <strain evidence="1 2">DSM 18527</strain>
    </source>
</reference>
<sequence>MPMNPLLEYVTNVGNKSFVQQPFTEIDAALFAQLAYLDYDYLIQHNQLQFSDLQSDAALKGATNCTWSIELHQQILKVMRTKIRYRSVSWQTWSDFTDAKTEEQFSAITFHLQQDDYCISYRGTNDTLAGWKEDANLFCMPTIPGQQRALKYATQQVQTHPGNYFMTGHSKGGNLAIFSFVNLARALQNKIAHVFNFDGPGNSLIDPQLQNRVTKIVPETSFIGTLMENQAILQVVKSQAHLFWQHDVLTWQTTDLKFQRSTRLNWLSRRIRKITTRWLTNTPEAVKTEFFNCIYRLLQANDAKTLTEIKRSLPRALPSYFIALRRVDPKTRRQVWLGIHELLSAIVLSFVINDKPAVRSRISKQII</sequence>
<dbReference type="Pfam" id="PF11187">
    <property type="entry name" value="Mbeg1-like"/>
    <property type="match status" value="1"/>
</dbReference>
<dbReference type="EMBL" id="AZGA01000016">
    <property type="protein sequence ID" value="KRM35053.1"/>
    <property type="molecule type" value="Genomic_DNA"/>
</dbReference>
<dbReference type="PATRIC" id="fig|1423734.3.peg.1192"/>
<accession>A0A0R1XZ97</accession>
<dbReference type="InterPro" id="IPR029058">
    <property type="entry name" value="AB_hydrolase_fold"/>
</dbReference>
<dbReference type="Proteomes" id="UP000051236">
    <property type="component" value="Unassembled WGS sequence"/>
</dbReference>
<dbReference type="STRING" id="1423734.FC83_GL001179"/>
<evidence type="ECO:0008006" key="3">
    <source>
        <dbReference type="Google" id="ProtNLM"/>
    </source>
</evidence>
<comment type="caution">
    <text evidence="1">The sequence shown here is derived from an EMBL/GenBank/DDBJ whole genome shotgun (WGS) entry which is preliminary data.</text>
</comment>